<dbReference type="OrthoDB" id="370281at2759"/>
<dbReference type="InterPro" id="IPR051068">
    <property type="entry name" value="MFS_Domain-Containing_Protein"/>
</dbReference>
<reference evidence="9 10" key="1">
    <citation type="journal article" date="2015" name="Plant Cell">
        <title>Oil accumulation by the oleaginous diatom Fistulifera solaris as revealed by the genome and transcriptome.</title>
        <authorList>
            <person name="Tanaka T."/>
            <person name="Maeda Y."/>
            <person name="Veluchamy A."/>
            <person name="Tanaka M."/>
            <person name="Abida H."/>
            <person name="Marechal E."/>
            <person name="Bowler C."/>
            <person name="Muto M."/>
            <person name="Sunaga Y."/>
            <person name="Tanaka M."/>
            <person name="Yoshino T."/>
            <person name="Taniguchi T."/>
            <person name="Fukuda Y."/>
            <person name="Nemoto M."/>
            <person name="Matsumoto M."/>
            <person name="Wong P.S."/>
            <person name="Aburatani S."/>
            <person name="Fujibuchi W."/>
        </authorList>
    </citation>
    <scope>NUCLEOTIDE SEQUENCE [LARGE SCALE GENOMIC DNA]</scope>
    <source>
        <strain evidence="9 10">JPCC DA0580</strain>
    </source>
</reference>
<evidence type="ECO:0000256" key="6">
    <source>
        <dbReference type="SAM" id="MobiDB-lite"/>
    </source>
</evidence>
<dbReference type="AlphaFoldDB" id="A0A1Z5KRE9"/>
<feature type="transmembrane region" description="Helical" evidence="7">
    <location>
        <begin position="441"/>
        <end position="465"/>
    </location>
</feature>
<dbReference type="PROSITE" id="PS50850">
    <property type="entry name" value="MFS"/>
    <property type="match status" value="1"/>
</dbReference>
<dbReference type="Proteomes" id="UP000198406">
    <property type="component" value="Unassembled WGS sequence"/>
</dbReference>
<feature type="transmembrane region" description="Helical" evidence="7">
    <location>
        <begin position="471"/>
        <end position="489"/>
    </location>
</feature>
<keyword evidence="10" id="KW-1185">Reference proteome</keyword>
<dbReference type="InterPro" id="IPR036259">
    <property type="entry name" value="MFS_trans_sf"/>
</dbReference>
<evidence type="ECO:0000256" key="7">
    <source>
        <dbReference type="SAM" id="Phobius"/>
    </source>
</evidence>
<sequence>MTTLNNNSSNLHSINNHDRKKAETVEAGYRNMENDSVEDNHDDFSLAPSIASSVLSAEGIYDPTGFACICLVIFLGDMTRGVFFPSLWLFVEHLGGSAVTLGYAVAAFSFGRILVNPVFGSWSHTIGYTKTLLISCSFLFLGTLLYAVTYLVGRPECLLAAQTVLGIGSGTLGVSRAFVAEITPQRDRTTYMAWLTAMQYAGFTVTPIAGAFFNYIFRDAKGFLNMFTAPALFMGCIVLGTIAILLTFFRGRVRTDQMAESGVDGSPKKKSERRQEIERVANEIVPVIAISIYDCCILGCMLLNISTKGSIAAFETLGIKIAESHFGLLSTRAGLWVGMCGACGVASLLSMGYLSQLFSDVQLIAGGIMIMSLSSALFMTLNEPEPALNDDYVVYSDDATNPSWKYCVSIFLMYSIGYPIGHTAVIGLFSKVIGRRPQGTLQGWFASAGSLARIIFPLLSGYILHGKDAGALFQMITFVLILSAIFVVYSSRTLTLLSQ</sequence>
<feature type="transmembrane region" description="Helical" evidence="7">
    <location>
        <begin position="131"/>
        <end position="152"/>
    </location>
</feature>
<dbReference type="PANTHER" id="PTHR23510:SF3">
    <property type="entry name" value="MAJOR FACILITATOR SUPERFAMILY DOMAIN-CONTAINING PROTEIN 8"/>
    <property type="match status" value="1"/>
</dbReference>
<feature type="transmembrane region" description="Helical" evidence="7">
    <location>
        <begin position="403"/>
        <end position="429"/>
    </location>
</feature>
<feature type="domain" description="Major facilitator superfamily (MFS) profile" evidence="8">
    <location>
        <begin position="65"/>
        <end position="495"/>
    </location>
</feature>
<evidence type="ECO:0000256" key="4">
    <source>
        <dbReference type="ARBA" id="ARBA00022989"/>
    </source>
</evidence>
<keyword evidence="2" id="KW-0813">Transport</keyword>
<comment type="subcellular location">
    <subcellularLocation>
        <location evidence="1">Endomembrane system</location>
        <topology evidence="1">Multi-pass membrane protein</topology>
    </subcellularLocation>
</comment>
<dbReference type="GO" id="GO:0012505">
    <property type="term" value="C:endomembrane system"/>
    <property type="evidence" value="ECO:0007669"/>
    <property type="project" value="UniProtKB-SubCell"/>
</dbReference>
<evidence type="ECO:0000256" key="2">
    <source>
        <dbReference type="ARBA" id="ARBA00022448"/>
    </source>
</evidence>
<protein>
    <submittedName>
        <fullName evidence="9">MFS transporter, ceroid-lipofuscinosis neuronal protein 7</fullName>
    </submittedName>
</protein>
<evidence type="ECO:0000259" key="8">
    <source>
        <dbReference type="PROSITE" id="PS50850"/>
    </source>
</evidence>
<dbReference type="Gene3D" id="1.20.1250.20">
    <property type="entry name" value="MFS general substrate transporter like domains"/>
    <property type="match status" value="1"/>
</dbReference>
<evidence type="ECO:0000256" key="1">
    <source>
        <dbReference type="ARBA" id="ARBA00004127"/>
    </source>
</evidence>
<feature type="transmembrane region" description="Helical" evidence="7">
    <location>
        <begin position="97"/>
        <end position="119"/>
    </location>
</feature>
<evidence type="ECO:0000256" key="3">
    <source>
        <dbReference type="ARBA" id="ARBA00022692"/>
    </source>
</evidence>
<dbReference type="PANTHER" id="PTHR23510">
    <property type="entry name" value="INNER MEMBRANE TRANSPORT PROTEIN YAJR"/>
    <property type="match status" value="1"/>
</dbReference>
<feature type="transmembrane region" description="Helical" evidence="7">
    <location>
        <begin position="66"/>
        <end position="91"/>
    </location>
</feature>
<feature type="transmembrane region" description="Helical" evidence="7">
    <location>
        <begin position="158"/>
        <end position="179"/>
    </location>
</feature>
<keyword evidence="3 7" id="KW-0812">Transmembrane</keyword>
<dbReference type="InterPro" id="IPR020846">
    <property type="entry name" value="MFS_dom"/>
</dbReference>
<feature type="transmembrane region" description="Helical" evidence="7">
    <location>
        <begin position="191"/>
        <end position="217"/>
    </location>
</feature>
<comment type="caution">
    <text evidence="9">The sequence shown here is derived from an EMBL/GenBank/DDBJ whole genome shotgun (WGS) entry which is preliminary data.</text>
</comment>
<feature type="transmembrane region" description="Helical" evidence="7">
    <location>
        <begin position="229"/>
        <end position="249"/>
    </location>
</feature>
<evidence type="ECO:0000313" key="10">
    <source>
        <dbReference type="Proteomes" id="UP000198406"/>
    </source>
</evidence>
<evidence type="ECO:0000256" key="5">
    <source>
        <dbReference type="ARBA" id="ARBA00023136"/>
    </source>
</evidence>
<keyword evidence="5 7" id="KW-0472">Membrane</keyword>
<keyword evidence="4 7" id="KW-1133">Transmembrane helix</keyword>
<feature type="transmembrane region" description="Helical" evidence="7">
    <location>
        <begin position="333"/>
        <end position="354"/>
    </location>
</feature>
<name>A0A1Z5KRE9_FISSO</name>
<dbReference type="SUPFAM" id="SSF103473">
    <property type="entry name" value="MFS general substrate transporter"/>
    <property type="match status" value="1"/>
</dbReference>
<organism evidence="9 10">
    <name type="scientific">Fistulifera solaris</name>
    <name type="common">Oleaginous diatom</name>
    <dbReference type="NCBI Taxonomy" id="1519565"/>
    <lineage>
        <taxon>Eukaryota</taxon>
        <taxon>Sar</taxon>
        <taxon>Stramenopiles</taxon>
        <taxon>Ochrophyta</taxon>
        <taxon>Bacillariophyta</taxon>
        <taxon>Bacillariophyceae</taxon>
        <taxon>Bacillariophycidae</taxon>
        <taxon>Naviculales</taxon>
        <taxon>Naviculaceae</taxon>
        <taxon>Fistulifera</taxon>
    </lineage>
</organism>
<dbReference type="EMBL" id="BDSP01000278">
    <property type="protein sequence ID" value="GAX28682.1"/>
    <property type="molecule type" value="Genomic_DNA"/>
</dbReference>
<dbReference type="Pfam" id="PF07690">
    <property type="entry name" value="MFS_1"/>
    <property type="match status" value="1"/>
</dbReference>
<evidence type="ECO:0000313" key="9">
    <source>
        <dbReference type="EMBL" id="GAX28682.1"/>
    </source>
</evidence>
<feature type="region of interest" description="Disordered" evidence="6">
    <location>
        <begin position="1"/>
        <end position="20"/>
    </location>
</feature>
<feature type="compositionally biased region" description="Low complexity" evidence="6">
    <location>
        <begin position="1"/>
        <end position="14"/>
    </location>
</feature>
<feature type="transmembrane region" description="Helical" evidence="7">
    <location>
        <begin position="284"/>
        <end position="305"/>
    </location>
</feature>
<dbReference type="InterPro" id="IPR011701">
    <property type="entry name" value="MFS"/>
</dbReference>
<dbReference type="GO" id="GO:0022857">
    <property type="term" value="F:transmembrane transporter activity"/>
    <property type="evidence" value="ECO:0007669"/>
    <property type="project" value="InterPro"/>
</dbReference>
<proteinExistence type="predicted"/>
<dbReference type="InParanoid" id="A0A1Z5KRE9"/>
<gene>
    <name evidence="9" type="ORF">FisN_33Hh042</name>
</gene>
<accession>A0A1Z5KRE9</accession>
<feature type="transmembrane region" description="Helical" evidence="7">
    <location>
        <begin position="361"/>
        <end position="381"/>
    </location>
</feature>